<evidence type="ECO:0000313" key="3">
    <source>
        <dbReference type="Proteomes" id="UP000324222"/>
    </source>
</evidence>
<reference evidence="2 3" key="1">
    <citation type="submission" date="2019-05" db="EMBL/GenBank/DDBJ databases">
        <title>Another draft genome of Portunus trituberculatus and its Hox gene families provides insights of decapod evolution.</title>
        <authorList>
            <person name="Jeong J.-H."/>
            <person name="Song I."/>
            <person name="Kim S."/>
            <person name="Choi T."/>
            <person name="Kim D."/>
            <person name="Ryu S."/>
            <person name="Kim W."/>
        </authorList>
    </citation>
    <scope>NUCLEOTIDE SEQUENCE [LARGE SCALE GENOMIC DNA]</scope>
    <source>
        <tissue evidence="2">Muscle</tissue>
    </source>
</reference>
<keyword evidence="3" id="KW-1185">Reference proteome</keyword>
<feature type="compositionally biased region" description="Basic residues" evidence="1">
    <location>
        <begin position="105"/>
        <end position="116"/>
    </location>
</feature>
<evidence type="ECO:0000256" key="1">
    <source>
        <dbReference type="SAM" id="MobiDB-lite"/>
    </source>
</evidence>
<sequence>MSRKLRWEATRRHEFMDTRIEASISISWMHWSFRTRMRRLTRLINLTKLEHHRPFSCRRRSRAVEEGSNTHSLPTSSWELTNDESMDVTTCNGRERSPGSASERKRTKKNGRHHHS</sequence>
<comment type="caution">
    <text evidence="2">The sequence shown here is derived from an EMBL/GenBank/DDBJ whole genome shotgun (WGS) entry which is preliminary data.</text>
</comment>
<dbReference type="EMBL" id="VSRR010072134">
    <property type="protein sequence ID" value="MPC86659.1"/>
    <property type="molecule type" value="Genomic_DNA"/>
</dbReference>
<feature type="region of interest" description="Disordered" evidence="1">
    <location>
        <begin position="55"/>
        <end position="116"/>
    </location>
</feature>
<protein>
    <submittedName>
        <fullName evidence="2">Uncharacterized protein</fullName>
    </submittedName>
</protein>
<name>A0A5B7IWT8_PORTR</name>
<accession>A0A5B7IWT8</accession>
<feature type="compositionally biased region" description="Polar residues" evidence="1">
    <location>
        <begin position="67"/>
        <end position="80"/>
    </location>
</feature>
<dbReference type="AlphaFoldDB" id="A0A5B7IWT8"/>
<organism evidence="2 3">
    <name type="scientific">Portunus trituberculatus</name>
    <name type="common">Swimming crab</name>
    <name type="synonym">Neptunus trituberculatus</name>
    <dbReference type="NCBI Taxonomy" id="210409"/>
    <lineage>
        <taxon>Eukaryota</taxon>
        <taxon>Metazoa</taxon>
        <taxon>Ecdysozoa</taxon>
        <taxon>Arthropoda</taxon>
        <taxon>Crustacea</taxon>
        <taxon>Multicrustacea</taxon>
        <taxon>Malacostraca</taxon>
        <taxon>Eumalacostraca</taxon>
        <taxon>Eucarida</taxon>
        <taxon>Decapoda</taxon>
        <taxon>Pleocyemata</taxon>
        <taxon>Brachyura</taxon>
        <taxon>Eubrachyura</taxon>
        <taxon>Portunoidea</taxon>
        <taxon>Portunidae</taxon>
        <taxon>Portuninae</taxon>
        <taxon>Portunus</taxon>
    </lineage>
</organism>
<dbReference type="Proteomes" id="UP000324222">
    <property type="component" value="Unassembled WGS sequence"/>
</dbReference>
<gene>
    <name evidence="2" type="ORF">E2C01_081495</name>
</gene>
<evidence type="ECO:0000313" key="2">
    <source>
        <dbReference type="EMBL" id="MPC86659.1"/>
    </source>
</evidence>
<proteinExistence type="predicted"/>